<accession>A0A9P6NQU8</accession>
<proteinExistence type="predicted"/>
<evidence type="ECO:0000313" key="2">
    <source>
        <dbReference type="Proteomes" id="UP000886653"/>
    </source>
</evidence>
<organism evidence="1 2">
    <name type="scientific">Cronartium quercuum f. sp. fusiforme G11</name>
    <dbReference type="NCBI Taxonomy" id="708437"/>
    <lineage>
        <taxon>Eukaryota</taxon>
        <taxon>Fungi</taxon>
        <taxon>Dikarya</taxon>
        <taxon>Basidiomycota</taxon>
        <taxon>Pucciniomycotina</taxon>
        <taxon>Pucciniomycetes</taxon>
        <taxon>Pucciniales</taxon>
        <taxon>Coleosporiaceae</taxon>
        <taxon>Cronartium</taxon>
    </lineage>
</organism>
<evidence type="ECO:0000313" key="1">
    <source>
        <dbReference type="EMBL" id="KAG0150523.1"/>
    </source>
</evidence>
<sequence length="126" mass="14299">MAQGITTSKLTILEKDSFIHWKRHLLNHLTARELEQYVLEIVPMPSKSNLEEKRKYCQEWAQVMEILENSVDSENQQWIGNASDPKVAYDNLCAQHGSSNGILTASIISQITTVRLQPGQSLSDFL</sequence>
<gene>
    <name evidence="1" type="ORF">CROQUDRAFT_38084</name>
</gene>
<keyword evidence="2" id="KW-1185">Reference proteome</keyword>
<comment type="caution">
    <text evidence="1">The sequence shown here is derived from an EMBL/GenBank/DDBJ whole genome shotgun (WGS) entry which is preliminary data.</text>
</comment>
<protein>
    <submittedName>
        <fullName evidence="1">Uncharacterized protein</fullName>
    </submittedName>
</protein>
<dbReference type="Proteomes" id="UP000886653">
    <property type="component" value="Unassembled WGS sequence"/>
</dbReference>
<feature type="non-terminal residue" evidence="1">
    <location>
        <position position="126"/>
    </location>
</feature>
<reference evidence="1" key="1">
    <citation type="submission" date="2013-11" db="EMBL/GenBank/DDBJ databases">
        <title>Genome sequence of the fusiform rust pathogen reveals effectors for host alternation and coevolution with pine.</title>
        <authorList>
            <consortium name="DOE Joint Genome Institute"/>
            <person name="Smith K."/>
            <person name="Pendleton A."/>
            <person name="Kubisiak T."/>
            <person name="Anderson C."/>
            <person name="Salamov A."/>
            <person name="Aerts A."/>
            <person name="Riley R."/>
            <person name="Clum A."/>
            <person name="Lindquist E."/>
            <person name="Ence D."/>
            <person name="Campbell M."/>
            <person name="Kronenberg Z."/>
            <person name="Feau N."/>
            <person name="Dhillon B."/>
            <person name="Hamelin R."/>
            <person name="Burleigh J."/>
            <person name="Smith J."/>
            <person name="Yandell M."/>
            <person name="Nelson C."/>
            <person name="Grigoriev I."/>
            <person name="Davis J."/>
        </authorList>
    </citation>
    <scope>NUCLEOTIDE SEQUENCE</scope>
    <source>
        <strain evidence="1">G11</strain>
    </source>
</reference>
<dbReference type="AlphaFoldDB" id="A0A9P6NQU8"/>
<name>A0A9P6NQU8_9BASI</name>
<dbReference type="EMBL" id="MU167218">
    <property type="protein sequence ID" value="KAG0150523.1"/>
    <property type="molecule type" value="Genomic_DNA"/>
</dbReference>